<sequence length="178" mass="20586">MPHPNSRGERRALARRLDGRHGPPTYRGFEDKSWKLIFRRANKLHRALQIGKIWPHREWDRLMADAEQVKVLFVCSKNQWRSPTGEAVFGEIEGVEARSAGTARSARRKISVADIRWADVILVMEDKHASRIRADFRQEVGYKALHVLDIPDDYPFMDEELVELIRAKAEPLIFGMEG</sequence>
<evidence type="ECO:0000313" key="3">
    <source>
        <dbReference type="EMBL" id="GGB75198.1"/>
    </source>
</evidence>
<comment type="caution">
    <text evidence="3">The sequence shown here is derived from an EMBL/GenBank/DDBJ whole genome shotgun (WGS) entry which is preliminary data.</text>
</comment>
<feature type="region of interest" description="Disordered" evidence="1">
    <location>
        <begin position="1"/>
        <end position="24"/>
    </location>
</feature>
<keyword evidence="4" id="KW-1185">Reference proteome</keyword>
<dbReference type="Proteomes" id="UP000628854">
    <property type="component" value="Unassembled WGS sequence"/>
</dbReference>
<gene>
    <name evidence="3" type="ORF">GCM10011503_24850</name>
</gene>
<feature type="domain" description="Phosphotyrosine protein phosphatase I" evidence="2">
    <location>
        <begin position="69"/>
        <end position="171"/>
    </location>
</feature>
<evidence type="ECO:0000313" key="4">
    <source>
        <dbReference type="Proteomes" id="UP000628854"/>
    </source>
</evidence>
<protein>
    <recommendedName>
        <fullName evidence="2">Phosphotyrosine protein phosphatase I domain-containing protein</fullName>
    </recommendedName>
</protein>
<accession>A0ABQ1JQR6</accession>
<dbReference type="Gene3D" id="3.40.50.2300">
    <property type="match status" value="1"/>
</dbReference>
<evidence type="ECO:0000259" key="2">
    <source>
        <dbReference type="SMART" id="SM00226"/>
    </source>
</evidence>
<reference evidence="4" key="1">
    <citation type="journal article" date="2019" name="Int. J. Syst. Evol. Microbiol.">
        <title>The Global Catalogue of Microorganisms (GCM) 10K type strain sequencing project: providing services to taxonomists for standard genome sequencing and annotation.</title>
        <authorList>
            <consortium name="The Broad Institute Genomics Platform"/>
            <consortium name="The Broad Institute Genome Sequencing Center for Infectious Disease"/>
            <person name="Wu L."/>
            <person name="Ma J."/>
        </authorList>
    </citation>
    <scope>NUCLEOTIDE SEQUENCE [LARGE SCALE GENOMIC DNA]</scope>
    <source>
        <strain evidence="4">CGMCC 1.15928</strain>
    </source>
</reference>
<dbReference type="EMBL" id="BMKF01000002">
    <property type="protein sequence ID" value="GGB75198.1"/>
    <property type="molecule type" value="Genomic_DNA"/>
</dbReference>
<dbReference type="RefSeq" id="WP_233123891.1">
    <property type="nucleotide sequence ID" value="NZ_BMKF01000002.1"/>
</dbReference>
<name>A0ABQ1JQR6_9PROT</name>
<organism evidence="3 4">
    <name type="scientific">Henriciella pelagia</name>
    <dbReference type="NCBI Taxonomy" id="1977912"/>
    <lineage>
        <taxon>Bacteria</taxon>
        <taxon>Pseudomonadati</taxon>
        <taxon>Pseudomonadota</taxon>
        <taxon>Alphaproteobacteria</taxon>
        <taxon>Hyphomonadales</taxon>
        <taxon>Hyphomonadaceae</taxon>
        <taxon>Henriciella</taxon>
    </lineage>
</organism>
<dbReference type="SMART" id="SM00226">
    <property type="entry name" value="LMWPc"/>
    <property type="match status" value="1"/>
</dbReference>
<dbReference type="SUPFAM" id="SSF52788">
    <property type="entry name" value="Phosphotyrosine protein phosphatases I"/>
    <property type="match status" value="1"/>
</dbReference>
<evidence type="ECO:0000256" key="1">
    <source>
        <dbReference type="SAM" id="MobiDB-lite"/>
    </source>
</evidence>
<feature type="compositionally biased region" description="Basic and acidic residues" evidence="1">
    <location>
        <begin position="1"/>
        <end position="21"/>
    </location>
</feature>
<dbReference type="InterPro" id="IPR036196">
    <property type="entry name" value="Ptyr_pPase_sf"/>
</dbReference>
<dbReference type="InterPro" id="IPR023485">
    <property type="entry name" value="Ptyr_pPase"/>
</dbReference>
<proteinExistence type="predicted"/>